<organism evidence="2 3">
    <name type="scientific">Crocosphaera watsonii WH 0003</name>
    <dbReference type="NCBI Taxonomy" id="423471"/>
    <lineage>
        <taxon>Bacteria</taxon>
        <taxon>Bacillati</taxon>
        <taxon>Cyanobacteriota</taxon>
        <taxon>Cyanophyceae</taxon>
        <taxon>Oscillatoriophycideae</taxon>
        <taxon>Chroococcales</taxon>
        <taxon>Aphanothecaceae</taxon>
        <taxon>Crocosphaera</taxon>
    </lineage>
</organism>
<protein>
    <submittedName>
        <fullName evidence="2">Uncharacterized protein</fullName>
    </submittedName>
</protein>
<evidence type="ECO:0000313" key="2">
    <source>
        <dbReference type="EMBL" id="EHJ11941.1"/>
    </source>
</evidence>
<feature type="compositionally biased region" description="Basic and acidic residues" evidence="1">
    <location>
        <begin position="48"/>
        <end position="59"/>
    </location>
</feature>
<evidence type="ECO:0000256" key="1">
    <source>
        <dbReference type="SAM" id="MobiDB-lite"/>
    </source>
</evidence>
<name>G5J780_CROWT</name>
<dbReference type="PATRIC" id="fig|423471.3.peg.3122"/>
<gene>
    <name evidence="2" type="ORF">CWATWH0003_3321</name>
</gene>
<comment type="caution">
    <text evidence="2">The sequence shown here is derived from an EMBL/GenBank/DDBJ whole genome shotgun (WGS) entry which is preliminary data.</text>
</comment>
<feature type="region of interest" description="Disordered" evidence="1">
    <location>
        <begin position="32"/>
        <end position="68"/>
    </location>
</feature>
<sequence length="116" mass="13381">MNRLNSPKKILFLTIIGLVTFVSSIQPILAHSGHNHQQPKQKNPSIEENNRDLVEEETKVNQQKLETTTQTENETINITLEKNKGVFFIPKTSEMLFLLLVVNPILLKFIKHKIHK</sequence>
<evidence type="ECO:0000313" key="3">
    <source>
        <dbReference type="Proteomes" id="UP000003477"/>
    </source>
</evidence>
<dbReference type="GeneID" id="88766876"/>
<dbReference type="EMBL" id="AESD01000493">
    <property type="protein sequence ID" value="EHJ11941.1"/>
    <property type="molecule type" value="Genomic_DNA"/>
</dbReference>
<dbReference type="AlphaFoldDB" id="G5J780"/>
<accession>G5J780</accession>
<reference evidence="2 3" key="1">
    <citation type="journal article" date="2011" name="Front. Microbiol.">
        <title>Two Strains of Crocosphaera watsonii with Highly Conserved Genomes are Distinguished by Strain-Specific Features.</title>
        <authorList>
            <person name="Bench S.R."/>
            <person name="Ilikchyan I.N."/>
            <person name="Tripp H.J."/>
            <person name="Zehr J.P."/>
        </authorList>
    </citation>
    <scope>NUCLEOTIDE SEQUENCE [LARGE SCALE GENOMIC DNA]</scope>
    <source>
        <strain evidence="2 3">WH 0003</strain>
    </source>
</reference>
<dbReference type="Proteomes" id="UP000003477">
    <property type="component" value="Unassembled WGS sequence"/>
</dbReference>
<dbReference type="RefSeq" id="WP_007311396.1">
    <property type="nucleotide sequence ID" value="NZ_AESD01000493.1"/>
</dbReference>
<proteinExistence type="predicted"/>